<dbReference type="SUPFAM" id="SSF160443">
    <property type="entry name" value="SMR domain-like"/>
    <property type="match status" value="1"/>
</dbReference>
<protein>
    <submittedName>
        <fullName evidence="3">Putative DNA endonuclease SmrA</fullName>
        <ecNumber evidence="3">3.1.-.-</ecNumber>
    </submittedName>
</protein>
<dbReference type="GO" id="GO:0004519">
    <property type="term" value="F:endonuclease activity"/>
    <property type="evidence" value="ECO:0007669"/>
    <property type="project" value="UniProtKB-KW"/>
</dbReference>
<comment type="caution">
    <text evidence="3">The sequence shown here is derived from an EMBL/GenBank/DDBJ whole genome shotgun (WGS) entry which is preliminary data.</text>
</comment>
<keyword evidence="3" id="KW-0255">Endonuclease</keyword>
<dbReference type="PANTHER" id="PTHR35562">
    <property type="entry name" value="DNA ENDONUCLEASE SMRA-RELATED"/>
    <property type="match status" value="1"/>
</dbReference>
<dbReference type="AlphaFoldDB" id="A0A1J5Q3F7"/>
<accession>A0A1J5Q3F7</accession>
<feature type="domain" description="Smr" evidence="2">
    <location>
        <begin position="94"/>
        <end position="175"/>
    </location>
</feature>
<dbReference type="GO" id="GO:0016787">
    <property type="term" value="F:hydrolase activity"/>
    <property type="evidence" value="ECO:0007669"/>
    <property type="project" value="UniProtKB-KW"/>
</dbReference>
<evidence type="ECO:0000259" key="2">
    <source>
        <dbReference type="PROSITE" id="PS50828"/>
    </source>
</evidence>
<keyword evidence="3" id="KW-0378">Hydrolase</keyword>
<dbReference type="EC" id="3.1.-.-" evidence="3"/>
<dbReference type="Gene3D" id="3.30.1370.110">
    <property type="match status" value="1"/>
</dbReference>
<proteinExistence type="predicted"/>
<feature type="region of interest" description="Disordered" evidence="1">
    <location>
        <begin position="1"/>
        <end position="44"/>
    </location>
</feature>
<organism evidence="3">
    <name type="scientific">mine drainage metagenome</name>
    <dbReference type="NCBI Taxonomy" id="410659"/>
    <lineage>
        <taxon>unclassified sequences</taxon>
        <taxon>metagenomes</taxon>
        <taxon>ecological metagenomes</taxon>
    </lineage>
</organism>
<dbReference type="InterPro" id="IPR036063">
    <property type="entry name" value="Smr_dom_sf"/>
</dbReference>
<sequence length="177" mass="20231">MNDDADDSTLFQDAVKDARPLKQTRVSPVPPRARRTPQKLHDDERQRLADSFSDHYIPVHELEGGEEIAYLRAGHSPDILRKLRRSHWKIQDQLDLHGMRAEEARLYVAEFLIHCLQRGTRCVRIIHGKGLGSRNGTPVLKNKLRSWLVQREEVLAYCQAREADGGNGALVILLKAR</sequence>
<evidence type="ECO:0000313" key="3">
    <source>
        <dbReference type="EMBL" id="OIQ74527.1"/>
    </source>
</evidence>
<dbReference type="PROSITE" id="PS50828">
    <property type="entry name" value="SMR"/>
    <property type="match status" value="1"/>
</dbReference>
<gene>
    <name evidence="3" type="primary">smrA_8</name>
    <name evidence="3" type="ORF">GALL_438190</name>
</gene>
<name>A0A1J5Q3F7_9ZZZZ</name>
<dbReference type="Pfam" id="PF01713">
    <property type="entry name" value="Smr"/>
    <property type="match status" value="1"/>
</dbReference>
<reference evidence="3" key="1">
    <citation type="submission" date="2016-10" db="EMBL/GenBank/DDBJ databases">
        <title>Sequence of Gallionella enrichment culture.</title>
        <authorList>
            <person name="Poehlein A."/>
            <person name="Muehling M."/>
            <person name="Daniel R."/>
        </authorList>
    </citation>
    <scope>NUCLEOTIDE SEQUENCE</scope>
</reference>
<dbReference type="SMART" id="SM00463">
    <property type="entry name" value="SMR"/>
    <property type="match status" value="1"/>
</dbReference>
<dbReference type="InterPro" id="IPR002625">
    <property type="entry name" value="Smr_dom"/>
</dbReference>
<dbReference type="EMBL" id="MLJW01002478">
    <property type="protein sequence ID" value="OIQ74527.1"/>
    <property type="molecule type" value="Genomic_DNA"/>
</dbReference>
<evidence type="ECO:0000256" key="1">
    <source>
        <dbReference type="SAM" id="MobiDB-lite"/>
    </source>
</evidence>
<keyword evidence="3" id="KW-0540">Nuclease</keyword>
<dbReference type="PANTHER" id="PTHR35562:SF2">
    <property type="entry name" value="DNA ENDONUCLEASE SMRA-RELATED"/>
    <property type="match status" value="1"/>
</dbReference>